<reference evidence="5" key="1">
    <citation type="submission" date="2025-08" db="UniProtKB">
        <authorList>
            <consortium name="RefSeq"/>
        </authorList>
    </citation>
    <scope>IDENTIFICATION</scope>
    <source>
        <tissue evidence="5">Gonads</tissue>
    </source>
</reference>
<evidence type="ECO:0000313" key="4">
    <source>
        <dbReference type="Proteomes" id="UP000085678"/>
    </source>
</evidence>
<protein>
    <submittedName>
        <fullName evidence="5">Uncharacterized protein LOC106159527</fullName>
    </submittedName>
</protein>
<dbReference type="RefSeq" id="XP_013391281.2">
    <property type="nucleotide sequence ID" value="XM_013535827.2"/>
</dbReference>
<keyword evidence="3" id="KW-1133">Transmembrane helix</keyword>
<accession>A0A1S3I0D2</accession>
<keyword evidence="4" id="KW-1185">Reference proteome</keyword>
<name>A0A1S3I0D2_LINAN</name>
<dbReference type="SUPFAM" id="SSF57302">
    <property type="entry name" value="Snake toxin-like"/>
    <property type="match status" value="1"/>
</dbReference>
<feature type="transmembrane region" description="Helical" evidence="3">
    <location>
        <begin position="137"/>
        <end position="154"/>
    </location>
</feature>
<evidence type="ECO:0000256" key="3">
    <source>
        <dbReference type="SAM" id="Phobius"/>
    </source>
</evidence>
<dbReference type="AlphaFoldDB" id="A0A1S3I0D2"/>
<keyword evidence="2" id="KW-1015">Disulfide bond</keyword>
<dbReference type="KEGG" id="lak:106159527"/>
<dbReference type="GeneID" id="106159527"/>
<dbReference type="InParanoid" id="A0A1S3I0D2"/>
<gene>
    <name evidence="5" type="primary">LOC106159527</name>
</gene>
<organism evidence="4 5">
    <name type="scientific">Lingula anatina</name>
    <name type="common">Brachiopod</name>
    <name type="synonym">Lingula unguis</name>
    <dbReference type="NCBI Taxonomy" id="7574"/>
    <lineage>
        <taxon>Eukaryota</taxon>
        <taxon>Metazoa</taxon>
        <taxon>Spiralia</taxon>
        <taxon>Lophotrochozoa</taxon>
        <taxon>Brachiopoda</taxon>
        <taxon>Linguliformea</taxon>
        <taxon>Lingulata</taxon>
        <taxon>Lingulida</taxon>
        <taxon>Linguloidea</taxon>
        <taxon>Lingulidae</taxon>
        <taxon>Lingula</taxon>
    </lineage>
</organism>
<dbReference type="OrthoDB" id="6278121at2759"/>
<keyword evidence="1" id="KW-0732">Signal</keyword>
<dbReference type="PANTHER" id="PTHR10036:SF3">
    <property type="entry name" value="PROTEIN SLEEPLESS-RELATED"/>
    <property type="match status" value="1"/>
</dbReference>
<dbReference type="InterPro" id="IPR045860">
    <property type="entry name" value="Snake_toxin-like_sf"/>
</dbReference>
<dbReference type="FunCoup" id="A0A1S3I0D2">
    <property type="interactions" value="190"/>
</dbReference>
<evidence type="ECO:0000256" key="1">
    <source>
        <dbReference type="ARBA" id="ARBA00022729"/>
    </source>
</evidence>
<evidence type="ECO:0000313" key="5">
    <source>
        <dbReference type="RefSeq" id="XP_013391281.2"/>
    </source>
</evidence>
<evidence type="ECO:0000256" key="2">
    <source>
        <dbReference type="ARBA" id="ARBA00023157"/>
    </source>
</evidence>
<sequence>MIKLTQRSFLAGWFDLDKKVLFISPHISALALECYECRDQDNNNDRCVKEHKLCDPHQDACITQVEWKVPPYWTPRADRIFYITKGCDTSDSCKKMQSQIAPMCRPNDYQMDWHCIQCCKGDRCNFEATMGAGTARAGVLSVVIGLFSLLMLRIF</sequence>
<dbReference type="CDD" id="cd23599">
    <property type="entry name" value="TFP_LU_ECD_Cold"/>
    <property type="match status" value="1"/>
</dbReference>
<keyword evidence="3" id="KW-0812">Transmembrane</keyword>
<proteinExistence type="predicted"/>
<dbReference type="Proteomes" id="UP000085678">
    <property type="component" value="Unplaced"/>
</dbReference>
<dbReference type="Gene3D" id="2.10.60.10">
    <property type="entry name" value="CD59"/>
    <property type="match status" value="1"/>
</dbReference>
<dbReference type="PANTHER" id="PTHR10036">
    <property type="entry name" value="CD59 GLYCOPROTEIN"/>
    <property type="match status" value="1"/>
</dbReference>
<keyword evidence="3" id="KW-0472">Membrane</keyword>